<dbReference type="Proteomes" id="UP001205105">
    <property type="component" value="Unassembled WGS sequence"/>
</dbReference>
<dbReference type="InterPro" id="IPR036378">
    <property type="entry name" value="FAS1_dom_sf"/>
</dbReference>
<keyword evidence="9" id="KW-1133">Transmembrane helix</keyword>
<dbReference type="EC" id="2.3.2.23" evidence="2"/>
<accession>A0AAD5H2U9</accession>
<dbReference type="GO" id="GO:0005789">
    <property type="term" value="C:endoplasmic reticulum membrane"/>
    <property type="evidence" value="ECO:0007669"/>
    <property type="project" value="UniProtKB-SubCell"/>
</dbReference>
<evidence type="ECO:0000259" key="12">
    <source>
        <dbReference type="PROSITE" id="PS50127"/>
    </source>
</evidence>
<dbReference type="Pfam" id="PF00179">
    <property type="entry name" value="UQ_con"/>
    <property type="match status" value="1"/>
</dbReference>
<keyword evidence="7" id="KW-0256">Endoplasmic reticulum</keyword>
<evidence type="ECO:0000256" key="2">
    <source>
        <dbReference type="ARBA" id="ARBA00012486"/>
    </source>
</evidence>
<gene>
    <name evidence="14" type="ORF">COHA_004187</name>
</gene>
<dbReference type="SMART" id="SM00554">
    <property type="entry name" value="FAS1"/>
    <property type="match status" value="1"/>
</dbReference>
<dbReference type="SUPFAM" id="SSF54495">
    <property type="entry name" value="UBC-like"/>
    <property type="match status" value="1"/>
</dbReference>
<organism evidence="14 15">
    <name type="scientific">Chlorella ohadii</name>
    <dbReference type="NCBI Taxonomy" id="2649997"/>
    <lineage>
        <taxon>Eukaryota</taxon>
        <taxon>Viridiplantae</taxon>
        <taxon>Chlorophyta</taxon>
        <taxon>core chlorophytes</taxon>
        <taxon>Trebouxiophyceae</taxon>
        <taxon>Chlorellales</taxon>
        <taxon>Chlorellaceae</taxon>
        <taxon>Chlorella clade</taxon>
        <taxon>Chlorella</taxon>
    </lineage>
</organism>
<dbReference type="InterPro" id="IPR050113">
    <property type="entry name" value="Ub_conjugating_enzyme"/>
</dbReference>
<evidence type="ECO:0000256" key="11">
    <source>
        <dbReference type="SAM" id="MobiDB-lite"/>
    </source>
</evidence>
<dbReference type="EMBL" id="JADXDR010000055">
    <property type="protein sequence ID" value="KAI7842164.1"/>
    <property type="molecule type" value="Genomic_DNA"/>
</dbReference>
<dbReference type="PANTHER" id="PTHR24067">
    <property type="entry name" value="UBIQUITIN-CONJUGATING ENZYME E2"/>
    <property type="match status" value="1"/>
</dbReference>
<dbReference type="Gene3D" id="3.10.110.10">
    <property type="entry name" value="Ubiquitin Conjugating Enzyme"/>
    <property type="match status" value="1"/>
</dbReference>
<keyword evidence="10" id="KW-0472">Membrane</keyword>
<evidence type="ECO:0000259" key="13">
    <source>
        <dbReference type="PROSITE" id="PS50213"/>
    </source>
</evidence>
<feature type="region of interest" description="Disordered" evidence="11">
    <location>
        <begin position="479"/>
        <end position="503"/>
    </location>
</feature>
<feature type="domain" description="FAS1" evidence="13">
    <location>
        <begin position="338"/>
        <end position="469"/>
    </location>
</feature>
<feature type="region of interest" description="Disordered" evidence="11">
    <location>
        <begin position="172"/>
        <end position="228"/>
    </location>
</feature>
<evidence type="ECO:0000313" key="14">
    <source>
        <dbReference type="EMBL" id="KAI7842164.1"/>
    </source>
</evidence>
<keyword evidence="3" id="KW-0808">Transferase</keyword>
<dbReference type="InterPro" id="IPR016135">
    <property type="entry name" value="UBQ-conjugating_enzyme/RWD"/>
</dbReference>
<keyword evidence="15" id="KW-1185">Reference proteome</keyword>
<evidence type="ECO:0000256" key="9">
    <source>
        <dbReference type="ARBA" id="ARBA00022989"/>
    </source>
</evidence>
<feature type="compositionally biased region" description="Low complexity" evidence="11">
    <location>
        <begin position="172"/>
        <end position="221"/>
    </location>
</feature>
<dbReference type="InterPro" id="IPR000608">
    <property type="entry name" value="UBC"/>
</dbReference>
<proteinExistence type="predicted"/>
<evidence type="ECO:0000256" key="3">
    <source>
        <dbReference type="ARBA" id="ARBA00022679"/>
    </source>
</evidence>
<evidence type="ECO:0000256" key="5">
    <source>
        <dbReference type="ARBA" id="ARBA00022741"/>
    </source>
</evidence>
<dbReference type="GO" id="GO:0005524">
    <property type="term" value="F:ATP binding"/>
    <property type="evidence" value="ECO:0007669"/>
    <property type="project" value="UniProtKB-KW"/>
</dbReference>
<keyword evidence="5" id="KW-0547">Nucleotide-binding</keyword>
<sequence>MGSKACVSRLQKEYKAILKASNREPVPQITAHPAPNNLLEWHYVLEGSKGTDFEGGCYHGKVIFPAQYPYKPPSILMLTPNGRFAVNTKLCLSMSDFHPETWNPMWSVSTILTGLLSFMVETQHTTGAISTPPAEKRKLARESLAYNVRNPTFRKLFPEWVKKQEEALKAAQQQQAQAQQQQQQQQPPEQQQQLGGAAVAPGQGPAAVAAAAAGQQQQNGAADGGAGGAEGPVQRYSGLLVGAAAVAAAGVAATLLMKPEGQLPIGVLGGSHETGLSGGKNTSHIGCGQWDIVSGSNRFTCFVNDPARCTQGVALSPSAEFTGAATKECSAAEAQSNLPSISKLIVSTPQLVSFANALRQANLSSIPGEQVTIFAPSNQAFNAAVFSGTVTRDQLQDPTFLRGLVLASIVPQRLTTSDLASAGSVTATDGQQLPVKAQSGGQTIVGRAGIVLPDIQATNGIIHITDGFVALPAAAPVPSPSPLPAASQPSFGTFSPPPAPGTTGLLAGSDLSSQLTGGCACTTTGMSGSVQTGQVGLCYVQNPATCIASFQSTTYPGAAWKLC</sequence>
<dbReference type="SMART" id="SM00212">
    <property type="entry name" value="UBCc"/>
    <property type="match status" value="1"/>
</dbReference>
<dbReference type="SUPFAM" id="SSF82153">
    <property type="entry name" value="FAS1 domain"/>
    <property type="match status" value="1"/>
</dbReference>
<comment type="subcellular location">
    <subcellularLocation>
        <location evidence="1">Endoplasmic reticulum membrane</location>
    </subcellularLocation>
</comment>
<evidence type="ECO:0000256" key="7">
    <source>
        <dbReference type="ARBA" id="ARBA00022824"/>
    </source>
</evidence>
<dbReference type="GO" id="GO:0061631">
    <property type="term" value="F:ubiquitin conjugating enzyme activity"/>
    <property type="evidence" value="ECO:0007669"/>
    <property type="project" value="UniProtKB-EC"/>
</dbReference>
<dbReference type="CDD" id="cd23799">
    <property type="entry name" value="UBCc_UBE2J"/>
    <property type="match status" value="1"/>
</dbReference>
<name>A0AAD5H2U9_9CHLO</name>
<evidence type="ECO:0000256" key="6">
    <source>
        <dbReference type="ARBA" id="ARBA00022786"/>
    </source>
</evidence>
<evidence type="ECO:0000256" key="4">
    <source>
        <dbReference type="ARBA" id="ARBA00022692"/>
    </source>
</evidence>
<comment type="caution">
    <text evidence="14">The sequence shown here is derived from an EMBL/GenBank/DDBJ whole genome shotgun (WGS) entry which is preliminary data.</text>
</comment>
<keyword evidence="4" id="KW-0812">Transmembrane</keyword>
<evidence type="ECO:0000256" key="1">
    <source>
        <dbReference type="ARBA" id="ARBA00004586"/>
    </source>
</evidence>
<dbReference type="PROSITE" id="PS50213">
    <property type="entry name" value="FAS1"/>
    <property type="match status" value="1"/>
</dbReference>
<dbReference type="InterPro" id="IPR000782">
    <property type="entry name" value="FAS1_domain"/>
</dbReference>
<keyword evidence="8" id="KW-0067">ATP-binding</keyword>
<keyword evidence="6" id="KW-0833">Ubl conjugation pathway</keyword>
<evidence type="ECO:0000256" key="8">
    <source>
        <dbReference type="ARBA" id="ARBA00022840"/>
    </source>
</evidence>
<dbReference type="AlphaFoldDB" id="A0AAD5H2U9"/>
<protein>
    <recommendedName>
        <fullName evidence="2">E2 ubiquitin-conjugating enzyme</fullName>
        <ecNumber evidence="2">2.3.2.23</ecNumber>
    </recommendedName>
</protein>
<evidence type="ECO:0000313" key="15">
    <source>
        <dbReference type="Proteomes" id="UP001205105"/>
    </source>
</evidence>
<dbReference type="FunFam" id="3.10.110.10:FF:000023">
    <property type="entry name" value="Ubiquitin-conjugating enzyme E2 J2"/>
    <property type="match status" value="1"/>
</dbReference>
<dbReference type="Pfam" id="PF02469">
    <property type="entry name" value="Fasciclin"/>
    <property type="match status" value="1"/>
</dbReference>
<dbReference type="PROSITE" id="PS50127">
    <property type="entry name" value="UBC_2"/>
    <property type="match status" value="1"/>
</dbReference>
<dbReference type="Gene3D" id="2.30.180.10">
    <property type="entry name" value="FAS1 domain"/>
    <property type="match status" value="1"/>
</dbReference>
<reference evidence="14" key="1">
    <citation type="submission" date="2020-11" db="EMBL/GenBank/DDBJ databases">
        <title>Chlorella ohadii genome sequencing and assembly.</title>
        <authorList>
            <person name="Murik O."/>
            <person name="Treves H."/>
            <person name="Kedem I."/>
            <person name="Shotland Y."/>
            <person name="Kaplan A."/>
        </authorList>
    </citation>
    <scope>NUCLEOTIDE SEQUENCE</scope>
    <source>
        <strain evidence="14">1</strain>
    </source>
</reference>
<feature type="domain" description="UBC core" evidence="12">
    <location>
        <begin position="5"/>
        <end position="166"/>
    </location>
</feature>
<evidence type="ECO:0000256" key="10">
    <source>
        <dbReference type="ARBA" id="ARBA00023136"/>
    </source>
</evidence>